<feature type="transmembrane region" description="Helical" evidence="7">
    <location>
        <begin position="124"/>
        <end position="149"/>
    </location>
</feature>
<dbReference type="HOGENOM" id="CLU_079674_0_0_1"/>
<evidence type="ECO:0000259" key="8">
    <source>
        <dbReference type="Pfam" id="PF01694"/>
    </source>
</evidence>
<dbReference type="PANTHER" id="PTHR43731:SF14">
    <property type="entry name" value="PRESENILIN-ASSOCIATED RHOMBOID-LIKE PROTEIN, MITOCHONDRIAL"/>
    <property type="match status" value="1"/>
</dbReference>
<dbReference type="FunCoup" id="K1WAU4">
    <property type="interactions" value="590"/>
</dbReference>
<comment type="subcellular location">
    <subcellularLocation>
        <location evidence="1">Membrane</location>
        <topology evidence="1">Multi-pass membrane protein</topology>
    </subcellularLocation>
</comment>
<dbReference type="Pfam" id="PF01694">
    <property type="entry name" value="Rhomboid"/>
    <property type="match status" value="1"/>
</dbReference>
<organism evidence="9 10">
    <name type="scientific">Marssonina brunnea f. sp. multigermtubi (strain MB_m1)</name>
    <name type="common">Marssonina leaf spot fungus</name>
    <dbReference type="NCBI Taxonomy" id="1072389"/>
    <lineage>
        <taxon>Eukaryota</taxon>
        <taxon>Fungi</taxon>
        <taxon>Dikarya</taxon>
        <taxon>Ascomycota</taxon>
        <taxon>Pezizomycotina</taxon>
        <taxon>Leotiomycetes</taxon>
        <taxon>Helotiales</taxon>
        <taxon>Drepanopezizaceae</taxon>
        <taxon>Drepanopeziza</taxon>
    </lineage>
</organism>
<dbReference type="InterPro" id="IPR035952">
    <property type="entry name" value="Rhomboid-like_sf"/>
</dbReference>
<evidence type="ECO:0000256" key="4">
    <source>
        <dbReference type="ARBA" id="ARBA00022801"/>
    </source>
</evidence>
<feature type="transmembrane region" description="Helical" evidence="7">
    <location>
        <begin position="169"/>
        <end position="189"/>
    </location>
</feature>
<comment type="similarity">
    <text evidence="2">Belongs to the peptidase S54 family.</text>
</comment>
<dbReference type="Gene3D" id="1.20.1540.10">
    <property type="entry name" value="Rhomboid-like"/>
    <property type="match status" value="1"/>
</dbReference>
<feature type="transmembrane region" description="Helical" evidence="7">
    <location>
        <begin position="257"/>
        <end position="276"/>
    </location>
</feature>
<dbReference type="RefSeq" id="XP_007295524.1">
    <property type="nucleotide sequence ID" value="XM_007295462.1"/>
</dbReference>
<reference evidence="9 10" key="1">
    <citation type="journal article" date="2012" name="BMC Genomics">
        <title>Sequencing the genome of Marssonina brunnea reveals fungus-poplar co-evolution.</title>
        <authorList>
            <person name="Zhu S."/>
            <person name="Cao Y.-Z."/>
            <person name="Jiang C."/>
            <person name="Tan B.-Y."/>
            <person name="Wang Z."/>
            <person name="Feng S."/>
            <person name="Zhang L."/>
            <person name="Su X.-H."/>
            <person name="Brejova B."/>
            <person name="Vinar T."/>
            <person name="Xu M."/>
            <person name="Wang M.-X."/>
            <person name="Zhang S.-G."/>
            <person name="Huang M.-R."/>
            <person name="Wu R."/>
            <person name="Zhou Y."/>
        </authorList>
    </citation>
    <scope>NUCLEOTIDE SEQUENCE [LARGE SCALE GENOMIC DNA]</scope>
    <source>
        <strain evidence="9 10">MB_m1</strain>
    </source>
</reference>
<evidence type="ECO:0000256" key="5">
    <source>
        <dbReference type="ARBA" id="ARBA00022989"/>
    </source>
</evidence>
<feature type="domain" description="Peptidase S54 rhomboid" evidence="8">
    <location>
        <begin position="158"/>
        <end position="307"/>
    </location>
</feature>
<keyword evidence="3 7" id="KW-0812">Transmembrane</keyword>
<gene>
    <name evidence="9" type="ORF">MBM_07635</name>
</gene>
<dbReference type="SUPFAM" id="SSF144091">
    <property type="entry name" value="Rhomboid-like"/>
    <property type="match status" value="1"/>
</dbReference>
<feature type="transmembrane region" description="Helical" evidence="7">
    <location>
        <begin position="230"/>
        <end position="250"/>
    </location>
</feature>
<dbReference type="OMA" id="SGFAQHW"/>
<accession>K1WAU4</accession>
<dbReference type="PANTHER" id="PTHR43731">
    <property type="entry name" value="RHOMBOID PROTEASE"/>
    <property type="match status" value="1"/>
</dbReference>
<keyword evidence="4" id="KW-0378">Hydrolase</keyword>
<evidence type="ECO:0000256" key="3">
    <source>
        <dbReference type="ARBA" id="ARBA00022692"/>
    </source>
</evidence>
<dbReference type="Proteomes" id="UP000006753">
    <property type="component" value="Unassembled WGS sequence"/>
</dbReference>
<dbReference type="GO" id="GO:0006465">
    <property type="term" value="P:signal peptide processing"/>
    <property type="evidence" value="ECO:0007669"/>
    <property type="project" value="TreeGrafter"/>
</dbReference>
<dbReference type="EMBL" id="JH921446">
    <property type="protein sequence ID" value="EKD14405.1"/>
    <property type="molecule type" value="Genomic_DNA"/>
</dbReference>
<evidence type="ECO:0000256" key="7">
    <source>
        <dbReference type="SAM" id="Phobius"/>
    </source>
</evidence>
<evidence type="ECO:0000256" key="1">
    <source>
        <dbReference type="ARBA" id="ARBA00004141"/>
    </source>
</evidence>
<feature type="transmembrane region" description="Helical" evidence="7">
    <location>
        <begin position="282"/>
        <end position="306"/>
    </location>
</feature>
<dbReference type="AlphaFoldDB" id="K1WAU4"/>
<evidence type="ECO:0000256" key="6">
    <source>
        <dbReference type="ARBA" id="ARBA00023136"/>
    </source>
</evidence>
<name>K1WAU4_MARBU</name>
<protein>
    <recommendedName>
        <fullName evidence="8">Peptidase S54 rhomboid domain-containing protein</fullName>
    </recommendedName>
</protein>
<dbReference type="InterPro" id="IPR022764">
    <property type="entry name" value="Peptidase_S54_rhomboid_dom"/>
</dbReference>
<keyword evidence="10" id="KW-1185">Reference proteome</keyword>
<dbReference type="KEGG" id="mbe:MBM_07635"/>
<evidence type="ECO:0000256" key="2">
    <source>
        <dbReference type="ARBA" id="ARBA00009045"/>
    </source>
</evidence>
<dbReference type="InterPro" id="IPR050925">
    <property type="entry name" value="Rhomboid_protease_S54"/>
</dbReference>
<dbReference type="GeneID" id="18763570"/>
<keyword evidence="6 7" id="KW-0472">Membrane</keyword>
<sequence length="332" mass="36189">MLRSSLWRNVTARISNRIPPQSPFRRYATQEHQAHQPRLHPVRILGPTLWALAASGSIYLGCAAYEVYQDVQQFKGQVGTVSYNSIDATRQIQGVLRSPATARFSVSDIFTTPWARLNSAEAMLVTTGGLNFAAFGLQRLSSSTFMFFAHVPMYARNFTLLTSMFGHSGYLHIGFNMLALSSFGPALAATATFQSSGAHLAAFYLTGGLFSSLAHHISCASPIARMAAGRMSPGLGASGAIYAMVAAYVLSYPNVKIGIMFVPVPAVPALWSLVAFETWGTFFGWGGLRLAHAAHLGGLLLGAGYVHFDGRKRIWQPTRKFAFNVMRRMEIV</sequence>
<dbReference type="eggNOG" id="KOG2980">
    <property type="taxonomic scope" value="Eukaryota"/>
</dbReference>
<dbReference type="GO" id="GO:0016020">
    <property type="term" value="C:membrane"/>
    <property type="evidence" value="ECO:0007669"/>
    <property type="project" value="UniProtKB-SubCell"/>
</dbReference>
<dbReference type="InParanoid" id="K1WAU4"/>
<proteinExistence type="inferred from homology"/>
<dbReference type="STRING" id="1072389.K1WAU4"/>
<keyword evidence="5 7" id="KW-1133">Transmembrane helix</keyword>
<dbReference type="OrthoDB" id="10260614at2759"/>
<feature type="transmembrane region" description="Helical" evidence="7">
    <location>
        <begin position="201"/>
        <end position="224"/>
    </location>
</feature>
<evidence type="ECO:0000313" key="9">
    <source>
        <dbReference type="EMBL" id="EKD14405.1"/>
    </source>
</evidence>
<dbReference type="GO" id="GO:0004252">
    <property type="term" value="F:serine-type endopeptidase activity"/>
    <property type="evidence" value="ECO:0007669"/>
    <property type="project" value="InterPro"/>
</dbReference>
<evidence type="ECO:0000313" key="10">
    <source>
        <dbReference type="Proteomes" id="UP000006753"/>
    </source>
</evidence>